<evidence type="ECO:0008006" key="4">
    <source>
        <dbReference type="Google" id="ProtNLM"/>
    </source>
</evidence>
<dbReference type="Proteomes" id="UP000469724">
    <property type="component" value="Unassembled WGS sequence"/>
</dbReference>
<evidence type="ECO:0000256" key="1">
    <source>
        <dbReference type="SAM" id="Phobius"/>
    </source>
</evidence>
<evidence type="ECO:0000313" key="3">
    <source>
        <dbReference type="Proteomes" id="UP000469724"/>
    </source>
</evidence>
<reference evidence="2 3" key="1">
    <citation type="submission" date="2020-02" db="EMBL/GenBank/DDBJ databases">
        <title>Comparative genomics of sulfur disproportionating microorganisms.</title>
        <authorList>
            <person name="Ward L.M."/>
            <person name="Bertran E."/>
            <person name="Johnston D.T."/>
        </authorList>
    </citation>
    <scope>NUCLEOTIDE SEQUENCE [LARGE SCALE GENOMIC DNA]</scope>
    <source>
        <strain evidence="2 3">DSM 3696</strain>
    </source>
</reference>
<evidence type="ECO:0000313" key="2">
    <source>
        <dbReference type="EMBL" id="NDY56378.1"/>
    </source>
</evidence>
<keyword evidence="1" id="KW-0472">Membrane</keyword>
<feature type="transmembrane region" description="Helical" evidence="1">
    <location>
        <begin position="12"/>
        <end position="33"/>
    </location>
</feature>
<protein>
    <recommendedName>
        <fullName evidence="4">MATE family efflux transporter</fullName>
    </recommendedName>
</protein>
<comment type="caution">
    <text evidence="2">The sequence shown here is derived from an EMBL/GenBank/DDBJ whole genome shotgun (WGS) entry which is preliminary data.</text>
</comment>
<accession>A0A7K3NJK4</accession>
<dbReference type="AlphaFoldDB" id="A0A7K3NJK4"/>
<dbReference type="RefSeq" id="WP_163301432.1">
    <property type="nucleotide sequence ID" value="NZ_JAAGRQ010000018.1"/>
</dbReference>
<dbReference type="EMBL" id="JAAGRQ010000018">
    <property type="protein sequence ID" value="NDY56378.1"/>
    <property type="molecule type" value="Genomic_DNA"/>
</dbReference>
<organism evidence="2 3">
    <name type="scientific">Desulfolutivibrio sulfodismutans</name>
    <dbReference type="NCBI Taxonomy" id="63561"/>
    <lineage>
        <taxon>Bacteria</taxon>
        <taxon>Pseudomonadati</taxon>
        <taxon>Thermodesulfobacteriota</taxon>
        <taxon>Desulfovibrionia</taxon>
        <taxon>Desulfovibrionales</taxon>
        <taxon>Desulfovibrionaceae</taxon>
        <taxon>Desulfolutivibrio</taxon>
    </lineage>
</organism>
<sequence length="59" mass="6129">MSSNAAHRGAYRLVLAIGLPLVVSMGATTLMLFTDRMFLGNYSLDAIASAMPAGIASLV</sequence>
<keyword evidence="3" id="KW-1185">Reference proteome</keyword>
<keyword evidence="1" id="KW-0812">Transmembrane</keyword>
<keyword evidence="1" id="KW-1133">Transmembrane helix</keyword>
<gene>
    <name evidence="2" type="ORF">G3N56_06425</name>
</gene>
<proteinExistence type="predicted"/>
<name>A0A7K3NJK4_9BACT</name>